<accession>A0A1T1HEE6</accession>
<dbReference type="Proteomes" id="UP000190064">
    <property type="component" value="Unassembled WGS sequence"/>
</dbReference>
<name>A0A1T1HEE6_OCELI</name>
<evidence type="ECO:0000313" key="2">
    <source>
        <dbReference type="Proteomes" id="UP000190064"/>
    </source>
</evidence>
<dbReference type="SUPFAM" id="SSF143744">
    <property type="entry name" value="GlcG-like"/>
    <property type="match status" value="2"/>
</dbReference>
<gene>
    <name evidence="1" type="ORF">BTA35_0201200</name>
</gene>
<dbReference type="PANTHER" id="PTHR34309:SF1">
    <property type="entry name" value="PROTEIN GLCG"/>
    <property type="match status" value="1"/>
</dbReference>
<dbReference type="Gene3D" id="3.30.450.150">
    <property type="entry name" value="Haem-degrading domain"/>
    <property type="match status" value="1"/>
</dbReference>
<organism evidence="1 2">
    <name type="scientific">Oceanospirillum linum</name>
    <dbReference type="NCBI Taxonomy" id="966"/>
    <lineage>
        <taxon>Bacteria</taxon>
        <taxon>Pseudomonadati</taxon>
        <taxon>Pseudomonadota</taxon>
        <taxon>Gammaproteobacteria</taxon>
        <taxon>Oceanospirillales</taxon>
        <taxon>Oceanospirillaceae</taxon>
        <taxon>Oceanospirillum</taxon>
    </lineage>
</organism>
<proteinExistence type="predicted"/>
<dbReference type="InterPro" id="IPR052517">
    <property type="entry name" value="GlcG_carb_metab_protein"/>
</dbReference>
<reference evidence="1" key="1">
    <citation type="submission" date="2017-02" db="EMBL/GenBank/DDBJ databases">
        <title>Draft Genome Sequence of the Salt Water Bacterium Oceanospirillum linum ATCC 11336.</title>
        <authorList>
            <person name="Trachtenberg A.M."/>
            <person name="Carney J.G."/>
            <person name="Linnane J.D."/>
            <person name="Rheaume B.A."/>
            <person name="Pitts N.L."/>
            <person name="Mykles D.L."/>
            <person name="Maclea K.S."/>
        </authorList>
    </citation>
    <scope>NUCLEOTIDE SEQUENCE [LARGE SCALE GENOMIC DNA]</scope>
    <source>
        <strain evidence="1">ATCC 11336</strain>
    </source>
</reference>
<dbReference type="STRING" id="966.BTA35_0201200"/>
<dbReference type="Pfam" id="PF03928">
    <property type="entry name" value="HbpS-like"/>
    <property type="match status" value="1"/>
</dbReference>
<keyword evidence="2" id="KW-1185">Reference proteome</keyword>
<protein>
    <recommendedName>
        <fullName evidence="3">GlcG protein</fullName>
    </recommendedName>
</protein>
<dbReference type="InterPro" id="IPR038084">
    <property type="entry name" value="PduO/GlcC-like_sf"/>
</dbReference>
<dbReference type="PANTHER" id="PTHR34309">
    <property type="entry name" value="SLR1406 PROTEIN"/>
    <property type="match status" value="1"/>
</dbReference>
<dbReference type="InterPro" id="IPR005624">
    <property type="entry name" value="PduO/GlcC-like"/>
</dbReference>
<dbReference type="AlphaFoldDB" id="A0A1T1HEE6"/>
<sequence length="171" mass="17590">MTLSLQTLHELSTDSALVMLQAAKRKAEQLGIRVCISVVGPQGIPLASIRMNGAPLLSASLAEDKAYTAVSFNRATHEWDQRLAEQPKVQQALGQRDRFTMLGGGVPVNVPATTALTPASDTGYDSDSTGSLTASSLLAGAVGVSGGAVHQDIACAEAAIAALGINNSYSP</sequence>
<evidence type="ECO:0008006" key="3">
    <source>
        <dbReference type="Google" id="ProtNLM"/>
    </source>
</evidence>
<dbReference type="EMBL" id="MTSD02000001">
    <property type="protein sequence ID" value="OOV88185.1"/>
    <property type="molecule type" value="Genomic_DNA"/>
</dbReference>
<evidence type="ECO:0000313" key="1">
    <source>
        <dbReference type="EMBL" id="OOV88185.1"/>
    </source>
</evidence>
<dbReference type="RefSeq" id="WP_077242601.1">
    <property type="nucleotide sequence ID" value="NZ_FXTS01000001.1"/>
</dbReference>
<comment type="caution">
    <text evidence="1">The sequence shown here is derived from an EMBL/GenBank/DDBJ whole genome shotgun (WGS) entry which is preliminary data.</text>
</comment>